<name>R9AXB7_9GAMM</name>
<sequence length="106" mass="11645">MNNTNLTQHPCAGKCTEFKDEQCSTCLVSFEPKADFLPGDVVVLKTLDLLSVTDLFTLKGFDGEFWHTDHRIGRVSGLVIRTATPAELKAKRRLDPPVALFVSGAP</sequence>
<proteinExistence type="predicted"/>
<evidence type="ECO:0000313" key="1">
    <source>
        <dbReference type="EMBL" id="EOR06832.1"/>
    </source>
</evidence>
<reference evidence="1 2" key="1">
    <citation type="submission" date="2013-03" db="EMBL/GenBank/DDBJ databases">
        <title>The Genome Sequence of Acinetobacter tandoii CIP 107469.</title>
        <authorList>
            <consortium name="The Broad Institute Genome Sequencing Platform"/>
            <consortium name="The Broad Institute Genome Sequencing Center for Infectious Disease"/>
            <person name="Cerqueira G."/>
            <person name="Feldgarden M."/>
            <person name="Courvalin P."/>
            <person name="Perichon B."/>
            <person name="Grillot-Courvalin C."/>
            <person name="Clermont D."/>
            <person name="Rocha E."/>
            <person name="Yoon E.-J."/>
            <person name="Nemec A."/>
            <person name="Walker B."/>
            <person name="Young S.K."/>
            <person name="Zeng Q."/>
            <person name="Gargeya S."/>
            <person name="Fitzgerald M."/>
            <person name="Haas B."/>
            <person name="Abouelleil A."/>
            <person name="Alvarado L."/>
            <person name="Arachchi H.M."/>
            <person name="Berlin A.M."/>
            <person name="Chapman S.B."/>
            <person name="Dewar J."/>
            <person name="Goldberg J."/>
            <person name="Griggs A."/>
            <person name="Gujja S."/>
            <person name="Hansen M."/>
            <person name="Howarth C."/>
            <person name="Imamovic A."/>
            <person name="Larimer J."/>
            <person name="McCowan C."/>
            <person name="Murphy C."/>
            <person name="Neiman D."/>
            <person name="Pearson M."/>
            <person name="Priest M."/>
            <person name="Roberts A."/>
            <person name="Saif S."/>
            <person name="Shea T."/>
            <person name="Sisk P."/>
            <person name="Sykes S."/>
            <person name="Wortman J."/>
            <person name="Nusbaum C."/>
            <person name="Birren B."/>
        </authorList>
    </citation>
    <scope>NUCLEOTIDE SEQUENCE [LARGE SCALE GENOMIC DNA]</scope>
    <source>
        <strain evidence="1 2">CIP 107469</strain>
    </source>
</reference>
<protein>
    <submittedName>
        <fullName evidence="1">Uncharacterized protein</fullName>
    </submittedName>
</protein>
<evidence type="ECO:0000313" key="2">
    <source>
        <dbReference type="Proteomes" id="UP000016201"/>
    </source>
</evidence>
<dbReference type="Proteomes" id="UP000016201">
    <property type="component" value="Unassembled WGS sequence"/>
</dbReference>
<gene>
    <name evidence="1" type="ORF">I593_01699</name>
</gene>
<organism evidence="1 2">
    <name type="scientific">Acinetobacter tandoii DSM 14970 = CIP 107469</name>
    <dbReference type="NCBI Taxonomy" id="1120927"/>
    <lineage>
        <taxon>Bacteria</taxon>
        <taxon>Pseudomonadati</taxon>
        <taxon>Pseudomonadota</taxon>
        <taxon>Gammaproteobacteria</taxon>
        <taxon>Moraxellales</taxon>
        <taxon>Moraxellaceae</taxon>
        <taxon>Acinetobacter</taxon>
    </lineage>
</organism>
<keyword evidence="2" id="KW-1185">Reference proteome</keyword>
<dbReference type="eggNOG" id="ENOG5031S19">
    <property type="taxonomic scope" value="Bacteria"/>
</dbReference>
<accession>R9AXB7</accession>
<dbReference type="EMBL" id="AQFM01000037">
    <property type="protein sequence ID" value="EOR06832.1"/>
    <property type="molecule type" value="Genomic_DNA"/>
</dbReference>
<dbReference type="RefSeq" id="WP_016166775.1">
    <property type="nucleotide sequence ID" value="NZ_JHZG01000001.1"/>
</dbReference>
<comment type="caution">
    <text evidence="1">The sequence shown here is derived from an EMBL/GenBank/DDBJ whole genome shotgun (WGS) entry which is preliminary data.</text>
</comment>
<dbReference type="AlphaFoldDB" id="R9AXB7"/>
<dbReference type="PATRIC" id="fig|1120927.3.peg.1646"/>